<keyword evidence="3" id="KW-0808">Transferase</keyword>
<dbReference type="EMBL" id="FOCF01000001">
    <property type="protein sequence ID" value="SEM45624.1"/>
    <property type="molecule type" value="Genomic_DNA"/>
</dbReference>
<evidence type="ECO:0000256" key="3">
    <source>
        <dbReference type="ARBA" id="ARBA00022679"/>
    </source>
</evidence>
<keyword evidence="2" id="KW-0328">Glycosyltransferase</keyword>
<dbReference type="RefSeq" id="WP_139197926.1">
    <property type="nucleotide sequence ID" value="NZ_FOCF01000001.1"/>
</dbReference>
<keyword evidence="5" id="KW-0325">Glycoprotein</keyword>
<organism evidence="6 7">
    <name type="scientific">Sphingomonas gellani</name>
    <dbReference type="NCBI Taxonomy" id="1166340"/>
    <lineage>
        <taxon>Bacteria</taxon>
        <taxon>Pseudomonadati</taxon>
        <taxon>Pseudomonadota</taxon>
        <taxon>Alphaproteobacteria</taxon>
        <taxon>Sphingomonadales</taxon>
        <taxon>Sphingomonadaceae</taxon>
        <taxon>Sphingomonas</taxon>
    </lineage>
</organism>
<evidence type="ECO:0000256" key="1">
    <source>
        <dbReference type="ARBA" id="ARBA00004606"/>
    </source>
</evidence>
<dbReference type="STRING" id="1166340.SAMN05192583_0275"/>
<name>A0A1H7YID1_9SPHN</name>
<dbReference type="GO" id="GO:0016757">
    <property type="term" value="F:glycosyltransferase activity"/>
    <property type="evidence" value="ECO:0007669"/>
    <property type="project" value="UniProtKB-KW"/>
</dbReference>
<protein>
    <submittedName>
        <fullName evidence="6">Core-2/I-Branching enzyme</fullName>
    </submittedName>
</protein>
<dbReference type="InterPro" id="IPR003406">
    <property type="entry name" value="Glyco_trans_14"/>
</dbReference>
<comment type="subcellular location">
    <subcellularLocation>
        <location evidence="1">Membrane</location>
        <topology evidence="1">Single-pass type II membrane protein</topology>
    </subcellularLocation>
</comment>
<dbReference type="AlphaFoldDB" id="A0A1H7YID1"/>
<keyword evidence="4" id="KW-0472">Membrane</keyword>
<evidence type="ECO:0000256" key="4">
    <source>
        <dbReference type="ARBA" id="ARBA00023136"/>
    </source>
</evidence>
<evidence type="ECO:0000256" key="2">
    <source>
        <dbReference type="ARBA" id="ARBA00022676"/>
    </source>
</evidence>
<dbReference type="Pfam" id="PF02485">
    <property type="entry name" value="Branch"/>
    <property type="match status" value="1"/>
</dbReference>
<keyword evidence="7" id="KW-1185">Reference proteome</keyword>
<dbReference type="Proteomes" id="UP000199206">
    <property type="component" value="Unassembled WGS sequence"/>
</dbReference>
<sequence>MKIAALIRAYHKPEHLDVLLDRLAGPLWAPYVHIDRKADMGMFDRSLGKATFLADRIQVNWGGLSQVEATVMQFREALRDPEITHFYNMSGQCYPVKSDADIEARIAGLAPGTANLIEMHAMPASHKPLKRYQRRWPHDVRNPLARLVAKPLFACLPDRPLSRLRGIRLYGGGCWWLFERETVERIVRFLDENPWFWAEFRLSDCPDEMLFHTLLAPLGVTVGGDAPTGDIWVQGKAHPETITPAMHAAFIAGPALFARKYVDFHPAMSMASVEKG</sequence>
<evidence type="ECO:0000313" key="6">
    <source>
        <dbReference type="EMBL" id="SEM45624.1"/>
    </source>
</evidence>
<gene>
    <name evidence="6" type="ORF">SAMN05192583_0275</name>
</gene>
<reference evidence="7" key="1">
    <citation type="submission" date="2016-10" db="EMBL/GenBank/DDBJ databases">
        <authorList>
            <person name="Varghese N."/>
            <person name="Submissions S."/>
        </authorList>
    </citation>
    <scope>NUCLEOTIDE SEQUENCE [LARGE SCALE GENOMIC DNA]</scope>
    <source>
        <strain evidence="7">S6-262</strain>
    </source>
</reference>
<evidence type="ECO:0000256" key="5">
    <source>
        <dbReference type="ARBA" id="ARBA00023180"/>
    </source>
</evidence>
<evidence type="ECO:0000313" key="7">
    <source>
        <dbReference type="Proteomes" id="UP000199206"/>
    </source>
</evidence>
<proteinExistence type="predicted"/>
<dbReference type="OrthoDB" id="7943907at2"/>
<accession>A0A1H7YID1</accession>
<dbReference type="GO" id="GO:0016020">
    <property type="term" value="C:membrane"/>
    <property type="evidence" value="ECO:0007669"/>
    <property type="project" value="UniProtKB-SubCell"/>
</dbReference>